<proteinExistence type="predicted"/>
<dbReference type="EMBL" id="CM047580">
    <property type="protein sequence ID" value="KAI9922720.1"/>
    <property type="molecule type" value="Genomic_DNA"/>
</dbReference>
<sequence length="530" mass="57081">MERKWNQQQDAKRNYRSSGFLGKQDNVVIFIRKHATGAHCFQSFEISPYKSEDRSMLRSVGFVCFLLGAPLPSASNAAHLTMMVTTSSTASTNTSATTDATGSLATDATIAASETTDSSSTSDTVGSVTPKAGSNKTGGWHMSPVTVVQARVQGDAPVWNTEAKMWLSKYGDTTELAYMNNLDTVNTASVEGALMYVQAEGINVNEQSVKCQRKNKMQYIVFYQLTIVQPTYGIKYYEKHTPPEYGEFVAMDGAKCTDQGSDLSEDCKVYYGLDGQMDIGPMVGANLQTTDPRAPYLHNHWFSYPNSCAQKLREDKTDECRAEYPGGLCPLGVEPNGDNCTFSYTILGFLNLDDLVGITAMGYRNYTAFCEDGGIEFKAKNTGSGFDVEESIAFWKNPGDEDANSNRTSVMVKLYNTLAANGTSNMTPLPSPEKLTAANPKCYENSQVCASAQYGCNRTLYSQICTVCASSAAGCEAAPASFSFPKLTLPANSTSDGKKSPSNDAPGPSSTASIASMLLSLAVLVASSLL</sequence>
<protein>
    <submittedName>
        <fullName evidence="1">Uncharacterized protein</fullName>
    </submittedName>
</protein>
<evidence type="ECO:0000313" key="1">
    <source>
        <dbReference type="EMBL" id="KAI9922720.1"/>
    </source>
</evidence>
<organism evidence="1 2">
    <name type="scientific">Peronosclerospora sorghi</name>
    <dbReference type="NCBI Taxonomy" id="230839"/>
    <lineage>
        <taxon>Eukaryota</taxon>
        <taxon>Sar</taxon>
        <taxon>Stramenopiles</taxon>
        <taxon>Oomycota</taxon>
        <taxon>Peronosporomycetes</taxon>
        <taxon>Peronosporales</taxon>
        <taxon>Peronosporaceae</taxon>
        <taxon>Peronosclerospora</taxon>
    </lineage>
</organism>
<dbReference type="Proteomes" id="UP001163321">
    <property type="component" value="Chromosome 1"/>
</dbReference>
<gene>
    <name evidence="1" type="ORF">PsorP6_001486</name>
</gene>
<name>A0ACC0WUX9_9STRA</name>
<reference evidence="1 2" key="1">
    <citation type="journal article" date="2022" name="bioRxiv">
        <title>The genome of the oomycete Peronosclerospora sorghi, a cosmopolitan pathogen of maize and sorghum, is inflated with dispersed pseudogenes.</title>
        <authorList>
            <person name="Fletcher K."/>
            <person name="Martin F."/>
            <person name="Isakeit T."/>
            <person name="Cavanaugh K."/>
            <person name="Magill C."/>
            <person name="Michelmore R."/>
        </authorList>
    </citation>
    <scope>NUCLEOTIDE SEQUENCE [LARGE SCALE GENOMIC DNA]</scope>
    <source>
        <strain evidence="1">P6</strain>
    </source>
</reference>
<comment type="caution">
    <text evidence="1">The sequence shown here is derived from an EMBL/GenBank/DDBJ whole genome shotgun (WGS) entry which is preliminary data.</text>
</comment>
<accession>A0ACC0WUX9</accession>
<evidence type="ECO:0000313" key="2">
    <source>
        <dbReference type="Proteomes" id="UP001163321"/>
    </source>
</evidence>
<keyword evidence="2" id="KW-1185">Reference proteome</keyword>